<dbReference type="PANTHER" id="PTHR19372:SF7">
    <property type="entry name" value="SULFITE OXIDASE, MITOCHONDRIAL"/>
    <property type="match status" value="1"/>
</dbReference>
<dbReference type="SUPFAM" id="SSF56524">
    <property type="entry name" value="Oxidoreductase molybdopterin-binding domain"/>
    <property type="match status" value="1"/>
</dbReference>
<dbReference type="InterPro" id="IPR008335">
    <property type="entry name" value="Mopterin_OxRdtase_euk"/>
</dbReference>
<dbReference type="PANTHER" id="PTHR19372">
    <property type="entry name" value="SULFITE REDUCTASE"/>
    <property type="match status" value="1"/>
</dbReference>
<comment type="caution">
    <text evidence="7">The sequence shown here is derived from an EMBL/GenBank/DDBJ whole genome shotgun (WGS) entry which is preliminary data.</text>
</comment>
<dbReference type="Pfam" id="PF03404">
    <property type="entry name" value="Mo-co_dimer"/>
    <property type="match status" value="1"/>
</dbReference>
<evidence type="ECO:0000256" key="4">
    <source>
        <dbReference type="ARBA" id="ARBA00023002"/>
    </source>
</evidence>
<dbReference type="InterPro" id="IPR014756">
    <property type="entry name" value="Ig_E-set"/>
</dbReference>
<dbReference type="RefSeq" id="WP_386408492.1">
    <property type="nucleotide sequence ID" value="NZ_JBHTJH010000017.1"/>
</dbReference>
<evidence type="ECO:0000313" key="7">
    <source>
        <dbReference type="EMBL" id="MFD0862916.1"/>
    </source>
</evidence>
<dbReference type="Pfam" id="PF00174">
    <property type="entry name" value="Oxidored_molyb"/>
    <property type="match status" value="1"/>
</dbReference>
<dbReference type="CDD" id="cd02110">
    <property type="entry name" value="SO_family_Moco_dimer"/>
    <property type="match status" value="1"/>
</dbReference>
<evidence type="ECO:0000259" key="5">
    <source>
        <dbReference type="Pfam" id="PF00174"/>
    </source>
</evidence>
<evidence type="ECO:0000256" key="3">
    <source>
        <dbReference type="ARBA" id="ARBA00022723"/>
    </source>
</evidence>
<dbReference type="SUPFAM" id="SSF81296">
    <property type="entry name" value="E set domains"/>
    <property type="match status" value="1"/>
</dbReference>
<keyword evidence="2" id="KW-0500">Molybdenum</keyword>
<protein>
    <submittedName>
        <fullName evidence="7">Sulfite oxidase</fullName>
    </submittedName>
</protein>
<dbReference type="Gene3D" id="3.90.420.10">
    <property type="entry name" value="Oxidoreductase, molybdopterin-binding domain"/>
    <property type="match status" value="1"/>
</dbReference>
<sequence length="406" mass="45245">MKRRSFVKKAVLGSMAMAIGTDIVFGATMPKGYRPLVLQDPDPYKLFGKDKEMVVLNDKPWNIEAKAHLLDDKITPNKYMFIRNNGLIPENIDVTKWTLTIDGESVKQKKTYTLAELKSNFKQYTYQLTLECGGNGRSEFDPPAKGNQWTVGAVSCAKWTGVRLRDVLEDAGIKSDAVYIGYHAADVHLSRDPNKEPISRGAPISKALQDETLLAFKMNGEDIPLAHGYPLRLVAGGWPASVSGKWITRISIRDKVHDGPKMTGTAYRVPCNPVAPGEKVKDEEMCIIESMPVKSLITYPKSGATIKKGKRLNIRGHAWAGELEVAKMEYSIDFGATWNECSIEKPVNRLAWQHFSATVDFPRKGYYEVWARATDSQGSSQPMLLPGWNPKGYLNNACHRIAVKVV</sequence>
<accession>A0ABW3CZG3</accession>
<evidence type="ECO:0000256" key="1">
    <source>
        <dbReference type="ARBA" id="ARBA00001924"/>
    </source>
</evidence>
<evidence type="ECO:0000256" key="2">
    <source>
        <dbReference type="ARBA" id="ARBA00022505"/>
    </source>
</evidence>
<dbReference type="Proteomes" id="UP001596978">
    <property type="component" value="Unassembled WGS sequence"/>
</dbReference>
<dbReference type="InterPro" id="IPR036374">
    <property type="entry name" value="OxRdtase_Mopterin-bd_sf"/>
</dbReference>
<dbReference type="Gene3D" id="2.60.40.650">
    <property type="match status" value="1"/>
</dbReference>
<name>A0ABW3CZG3_9FLAO</name>
<dbReference type="InterPro" id="IPR000572">
    <property type="entry name" value="OxRdtase_Mopterin-bd_dom"/>
</dbReference>
<dbReference type="EMBL" id="JBHTJH010000017">
    <property type="protein sequence ID" value="MFD0862916.1"/>
    <property type="molecule type" value="Genomic_DNA"/>
</dbReference>
<keyword evidence="4" id="KW-0560">Oxidoreductase</keyword>
<dbReference type="PRINTS" id="PR00407">
    <property type="entry name" value="EUMOPTERIN"/>
</dbReference>
<gene>
    <name evidence="7" type="ORF">ACFQ1M_11940</name>
</gene>
<evidence type="ECO:0000313" key="8">
    <source>
        <dbReference type="Proteomes" id="UP001596978"/>
    </source>
</evidence>
<comment type="cofactor">
    <cofactor evidence="1">
        <name>Mo-molybdopterin</name>
        <dbReference type="ChEBI" id="CHEBI:71302"/>
    </cofactor>
</comment>
<organism evidence="7 8">
    <name type="scientific">Sungkyunkwania multivorans</name>
    <dbReference type="NCBI Taxonomy" id="1173618"/>
    <lineage>
        <taxon>Bacteria</taxon>
        <taxon>Pseudomonadati</taxon>
        <taxon>Bacteroidota</taxon>
        <taxon>Flavobacteriia</taxon>
        <taxon>Flavobacteriales</taxon>
        <taxon>Flavobacteriaceae</taxon>
        <taxon>Sungkyunkwania</taxon>
    </lineage>
</organism>
<keyword evidence="8" id="KW-1185">Reference proteome</keyword>
<reference evidence="8" key="1">
    <citation type="journal article" date="2019" name="Int. J. Syst. Evol. Microbiol.">
        <title>The Global Catalogue of Microorganisms (GCM) 10K type strain sequencing project: providing services to taxonomists for standard genome sequencing and annotation.</title>
        <authorList>
            <consortium name="The Broad Institute Genomics Platform"/>
            <consortium name="The Broad Institute Genome Sequencing Center for Infectious Disease"/>
            <person name="Wu L."/>
            <person name="Ma J."/>
        </authorList>
    </citation>
    <scope>NUCLEOTIDE SEQUENCE [LARGE SCALE GENOMIC DNA]</scope>
    <source>
        <strain evidence="8">CCUG 62952</strain>
    </source>
</reference>
<dbReference type="InterPro" id="IPR005066">
    <property type="entry name" value="MoCF_OxRdtse_dimer"/>
</dbReference>
<feature type="domain" description="Moybdenum cofactor oxidoreductase dimerisation" evidence="6">
    <location>
        <begin position="287"/>
        <end position="405"/>
    </location>
</feature>
<proteinExistence type="predicted"/>
<feature type="domain" description="Oxidoreductase molybdopterin-binding" evidence="5">
    <location>
        <begin position="88"/>
        <end position="259"/>
    </location>
</feature>
<keyword evidence="3" id="KW-0479">Metal-binding</keyword>
<evidence type="ECO:0000259" key="6">
    <source>
        <dbReference type="Pfam" id="PF03404"/>
    </source>
</evidence>